<sequence length="213" mass="23301">MKTALVVWGGLELHEPEKGAHIVREILEGEGFEVDVTGDYTALGGENVGSYDLIVPQITGGELDRENSIRFCAAVEAGTGLAAFHHGLATSFQGNARIRFLGGCTFATHPGDIISYQVDPKRTDDPIMAGIKSFEHTSEQYYMHVDPTVEVLATTTFSGEHAFWKKGAQMPVVYKSAYGHGRVFYTALGHKPAELDKPEIKTILHRGLLWAAR</sequence>
<dbReference type="Pfam" id="PF06283">
    <property type="entry name" value="ThuA"/>
    <property type="match status" value="1"/>
</dbReference>
<dbReference type="AlphaFoldDB" id="A0A1E5XWH3"/>
<dbReference type="PANTHER" id="PTHR40469:SF2">
    <property type="entry name" value="GALACTOSE-BINDING DOMAIN-LIKE SUPERFAMILY PROTEIN"/>
    <property type="match status" value="1"/>
</dbReference>
<dbReference type="InterPro" id="IPR029062">
    <property type="entry name" value="Class_I_gatase-like"/>
</dbReference>
<proteinExistence type="predicted"/>
<dbReference type="Proteomes" id="UP000095463">
    <property type="component" value="Unassembled WGS sequence"/>
</dbReference>
<organism evidence="2 3">
    <name type="scientific">Devosia insulae DS-56</name>
    <dbReference type="NCBI Taxonomy" id="1116389"/>
    <lineage>
        <taxon>Bacteria</taxon>
        <taxon>Pseudomonadati</taxon>
        <taxon>Pseudomonadota</taxon>
        <taxon>Alphaproteobacteria</taxon>
        <taxon>Hyphomicrobiales</taxon>
        <taxon>Devosiaceae</taxon>
        <taxon>Devosia</taxon>
    </lineage>
</organism>
<dbReference type="OrthoDB" id="9785923at2"/>
<dbReference type="Gene3D" id="3.40.50.880">
    <property type="match status" value="1"/>
</dbReference>
<feature type="domain" description="ThuA-like" evidence="1">
    <location>
        <begin position="4"/>
        <end position="211"/>
    </location>
</feature>
<name>A0A1E5XWH3_9HYPH</name>
<accession>A0A1E5XWH3</accession>
<dbReference type="EMBL" id="LAJE02000044">
    <property type="protein sequence ID" value="OEO32935.1"/>
    <property type="molecule type" value="Genomic_DNA"/>
</dbReference>
<dbReference type="PANTHER" id="PTHR40469">
    <property type="entry name" value="SECRETED GLYCOSYL HYDROLASE"/>
    <property type="match status" value="1"/>
</dbReference>
<evidence type="ECO:0000259" key="1">
    <source>
        <dbReference type="Pfam" id="PF06283"/>
    </source>
</evidence>
<protein>
    <recommendedName>
        <fullName evidence="1">ThuA-like domain-containing protein</fullName>
    </recommendedName>
</protein>
<evidence type="ECO:0000313" key="2">
    <source>
        <dbReference type="EMBL" id="OEO32935.1"/>
    </source>
</evidence>
<comment type="caution">
    <text evidence="2">The sequence shown here is derived from an EMBL/GenBank/DDBJ whole genome shotgun (WGS) entry which is preliminary data.</text>
</comment>
<gene>
    <name evidence="2" type="ORF">VW23_008965</name>
</gene>
<keyword evidence="3" id="KW-1185">Reference proteome</keyword>
<reference evidence="2 3" key="1">
    <citation type="journal article" date="2015" name="Genome Announc.">
        <title>Genome Assemblies of Three Soil-Associated Devosia species: D. insulae, D. limi, and D. soli.</title>
        <authorList>
            <person name="Hassan Y.I."/>
            <person name="Lepp D."/>
            <person name="Zhou T."/>
        </authorList>
    </citation>
    <scope>NUCLEOTIDE SEQUENCE [LARGE SCALE GENOMIC DNA]</scope>
    <source>
        <strain evidence="2 3">DS-56</strain>
    </source>
</reference>
<evidence type="ECO:0000313" key="3">
    <source>
        <dbReference type="Proteomes" id="UP000095463"/>
    </source>
</evidence>
<dbReference type="SUPFAM" id="SSF52317">
    <property type="entry name" value="Class I glutamine amidotransferase-like"/>
    <property type="match status" value="1"/>
</dbReference>
<dbReference type="InterPro" id="IPR029010">
    <property type="entry name" value="ThuA-like"/>
</dbReference>
<dbReference type="RefSeq" id="WP_069907899.1">
    <property type="nucleotide sequence ID" value="NZ_LAJE02000044.1"/>
</dbReference>